<evidence type="ECO:0000313" key="2">
    <source>
        <dbReference type="EMBL" id="KLU92629.1"/>
    </source>
</evidence>
<proteinExistence type="predicted"/>
<accession>A0A0C4EFM2</accession>
<dbReference type="EnsemblFungi" id="MAPG_11574T0">
    <property type="protein sequence ID" value="MAPG_11574T0"/>
    <property type="gene ID" value="MAPG_11574"/>
</dbReference>
<organism evidence="3 4">
    <name type="scientific">Magnaporthiopsis poae (strain ATCC 64411 / 73-15)</name>
    <name type="common">Kentucky bluegrass fungus</name>
    <name type="synonym">Magnaporthe poae</name>
    <dbReference type="NCBI Taxonomy" id="644358"/>
    <lineage>
        <taxon>Eukaryota</taxon>
        <taxon>Fungi</taxon>
        <taxon>Dikarya</taxon>
        <taxon>Ascomycota</taxon>
        <taxon>Pezizomycotina</taxon>
        <taxon>Sordariomycetes</taxon>
        <taxon>Sordariomycetidae</taxon>
        <taxon>Magnaporthales</taxon>
        <taxon>Magnaporthaceae</taxon>
        <taxon>Magnaporthiopsis</taxon>
    </lineage>
</organism>
<evidence type="ECO:0000313" key="4">
    <source>
        <dbReference type="Proteomes" id="UP000011715"/>
    </source>
</evidence>
<reference evidence="4" key="1">
    <citation type="submission" date="2010-05" db="EMBL/GenBank/DDBJ databases">
        <title>The genome sequence of Magnaporthe poae strain ATCC 64411.</title>
        <authorList>
            <person name="Ma L.-J."/>
            <person name="Dead R."/>
            <person name="Young S."/>
            <person name="Zeng Q."/>
            <person name="Koehrsen M."/>
            <person name="Alvarado L."/>
            <person name="Berlin A."/>
            <person name="Chapman S.B."/>
            <person name="Chen Z."/>
            <person name="Freedman E."/>
            <person name="Gellesch M."/>
            <person name="Goldberg J."/>
            <person name="Griggs A."/>
            <person name="Gujja S."/>
            <person name="Heilman E.R."/>
            <person name="Heiman D."/>
            <person name="Hepburn T."/>
            <person name="Howarth C."/>
            <person name="Jen D."/>
            <person name="Larson L."/>
            <person name="Mehta T."/>
            <person name="Neiman D."/>
            <person name="Pearson M."/>
            <person name="Roberts A."/>
            <person name="Saif S."/>
            <person name="Shea T."/>
            <person name="Shenoy N."/>
            <person name="Sisk P."/>
            <person name="Stolte C."/>
            <person name="Sykes S."/>
            <person name="Walk T."/>
            <person name="White J."/>
            <person name="Yandava C."/>
            <person name="Haas B."/>
            <person name="Nusbaum C."/>
            <person name="Birren B."/>
        </authorList>
    </citation>
    <scope>NUCLEOTIDE SEQUENCE [LARGE SCALE GENOMIC DNA]</scope>
    <source>
        <strain evidence="4">ATCC 64411 / 73-15</strain>
    </source>
</reference>
<keyword evidence="4" id="KW-1185">Reference proteome</keyword>
<reference evidence="2" key="2">
    <citation type="submission" date="2010-05" db="EMBL/GenBank/DDBJ databases">
        <title>The Genome Sequence of Magnaporthe poae strain ATCC 64411.</title>
        <authorList>
            <consortium name="The Broad Institute Genome Sequencing Platform"/>
            <consortium name="Broad Institute Genome Sequencing Center for Infectious Disease"/>
            <person name="Ma L.-J."/>
            <person name="Dead R."/>
            <person name="Young S."/>
            <person name="Zeng Q."/>
            <person name="Koehrsen M."/>
            <person name="Alvarado L."/>
            <person name="Berlin A."/>
            <person name="Chapman S.B."/>
            <person name="Chen Z."/>
            <person name="Freedman E."/>
            <person name="Gellesch M."/>
            <person name="Goldberg J."/>
            <person name="Griggs A."/>
            <person name="Gujja S."/>
            <person name="Heilman E.R."/>
            <person name="Heiman D."/>
            <person name="Hepburn T."/>
            <person name="Howarth C."/>
            <person name="Jen D."/>
            <person name="Larson L."/>
            <person name="Mehta T."/>
            <person name="Neiman D."/>
            <person name="Pearson M."/>
            <person name="Roberts A."/>
            <person name="Saif S."/>
            <person name="Shea T."/>
            <person name="Shenoy N."/>
            <person name="Sisk P."/>
            <person name="Stolte C."/>
            <person name="Sykes S."/>
            <person name="Walk T."/>
            <person name="White J."/>
            <person name="Yandava C."/>
            <person name="Haas B."/>
            <person name="Nusbaum C."/>
            <person name="Birren B."/>
        </authorList>
    </citation>
    <scope>NUCLEOTIDE SEQUENCE</scope>
    <source>
        <strain evidence="2">ATCC 64411</strain>
    </source>
</reference>
<dbReference type="SUPFAM" id="SSF55797">
    <property type="entry name" value="PR-1-like"/>
    <property type="match status" value="1"/>
</dbReference>
<feature type="domain" description="SCP" evidence="1">
    <location>
        <begin position="23"/>
        <end position="140"/>
    </location>
</feature>
<reference evidence="3" key="4">
    <citation type="journal article" date="2015" name="G3 (Bethesda)">
        <title>Genome sequences of three phytopathogenic species of the Magnaporthaceae family of fungi.</title>
        <authorList>
            <person name="Okagaki L.H."/>
            <person name="Nunes C.C."/>
            <person name="Sailsbery J."/>
            <person name="Clay B."/>
            <person name="Brown D."/>
            <person name="John T."/>
            <person name="Oh Y."/>
            <person name="Young N."/>
            <person name="Fitzgerald M."/>
            <person name="Haas B.J."/>
            <person name="Zeng Q."/>
            <person name="Young S."/>
            <person name="Adiconis X."/>
            <person name="Fan L."/>
            <person name="Levin J.Z."/>
            <person name="Mitchell T.K."/>
            <person name="Okubara P.A."/>
            <person name="Farman M.L."/>
            <person name="Kohn L.M."/>
            <person name="Birren B."/>
            <person name="Ma L.-J."/>
            <person name="Dean R.A."/>
        </authorList>
    </citation>
    <scope>NUCLEOTIDE SEQUENCE</scope>
    <source>
        <strain evidence="3">ATCC 64411 / 73-15</strain>
    </source>
</reference>
<dbReference type="EMBL" id="ADBL01002851">
    <property type="status" value="NOT_ANNOTATED_CDS"/>
    <property type="molecule type" value="Genomic_DNA"/>
</dbReference>
<dbReference type="InterPro" id="IPR035940">
    <property type="entry name" value="CAP_sf"/>
</dbReference>
<reference evidence="2" key="3">
    <citation type="submission" date="2011-03" db="EMBL/GenBank/DDBJ databases">
        <title>Annotation of Magnaporthe poae ATCC 64411.</title>
        <authorList>
            <person name="Ma L.-J."/>
            <person name="Dead R."/>
            <person name="Young S.K."/>
            <person name="Zeng Q."/>
            <person name="Gargeya S."/>
            <person name="Fitzgerald M."/>
            <person name="Haas B."/>
            <person name="Abouelleil A."/>
            <person name="Alvarado L."/>
            <person name="Arachchi H.M."/>
            <person name="Berlin A."/>
            <person name="Brown A."/>
            <person name="Chapman S.B."/>
            <person name="Chen Z."/>
            <person name="Dunbar C."/>
            <person name="Freedman E."/>
            <person name="Gearin G."/>
            <person name="Gellesch M."/>
            <person name="Goldberg J."/>
            <person name="Griggs A."/>
            <person name="Gujja S."/>
            <person name="Heiman D."/>
            <person name="Howarth C."/>
            <person name="Larson L."/>
            <person name="Lui A."/>
            <person name="MacDonald P.J.P."/>
            <person name="Mehta T."/>
            <person name="Montmayeur A."/>
            <person name="Murphy C."/>
            <person name="Neiman D."/>
            <person name="Pearson M."/>
            <person name="Priest M."/>
            <person name="Roberts A."/>
            <person name="Saif S."/>
            <person name="Shea T."/>
            <person name="Shenoy N."/>
            <person name="Sisk P."/>
            <person name="Stolte C."/>
            <person name="Sykes S."/>
            <person name="Yandava C."/>
            <person name="Wortman J."/>
            <person name="Nusbaum C."/>
            <person name="Birren B."/>
        </authorList>
    </citation>
    <scope>NUCLEOTIDE SEQUENCE</scope>
    <source>
        <strain evidence="2">ATCC 64411</strain>
    </source>
</reference>
<dbReference type="AlphaFoldDB" id="A0A0C4EFM2"/>
<dbReference type="Gene3D" id="3.40.33.10">
    <property type="entry name" value="CAP"/>
    <property type="match status" value="1"/>
</dbReference>
<dbReference type="Pfam" id="PF00188">
    <property type="entry name" value="CAP"/>
    <property type="match status" value="1"/>
</dbReference>
<evidence type="ECO:0000313" key="3">
    <source>
        <dbReference type="EnsemblFungi" id="MAPG_11574T0"/>
    </source>
</evidence>
<dbReference type="EMBL" id="GL876982">
    <property type="protein sequence ID" value="KLU92629.1"/>
    <property type="molecule type" value="Genomic_DNA"/>
</dbReference>
<name>A0A0C4EFM2_MAGP6</name>
<protein>
    <recommendedName>
        <fullName evidence="1">SCP domain-containing protein</fullName>
    </recommendedName>
</protein>
<evidence type="ECO:0000259" key="1">
    <source>
        <dbReference type="Pfam" id="PF00188"/>
    </source>
</evidence>
<dbReference type="VEuPathDB" id="FungiDB:MAPG_11574"/>
<sequence>MASAATIPQGYSKRATPAPSDYLSQINGIRAKAKPGLMKLAWDTSLESKALAMAKSCERGGRGGPSPVFMHSLPSSSKGDLLAQVKAAFQETARLEAINAFKAGKSTAGGAELSQLLSDGSTKIGCAVDLDCSGKARIVCVSEKKK</sequence>
<dbReference type="InterPro" id="IPR014044">
    <property type="entry name" value="CAP_dom"/>
</dbReference>
<reference evidence="3" key="5">
    <citation type="submission" date="2015-06" db="UniProtKB">
        <authorList>
            <consortium name="EnsemblFungi"/>
        </authorList>
    </citation>
    <scope>IDENTIFICATION</scope>
    <source>
        <strain evidence="3">ATCC 64411</strain>
    </source>
</reference>
<gene>
    <name evidence="2" type="ORF">MAPG_11574</name>
</gene>
<dbReference type="Proteomes" id="UP000011715">
    <property type="component" value="Unassembled WGS sequence"/>
</dbReference>